<accession>A0ABN3JN86</accession>
<reference evidence="3 4" key="1">
    <citation type="journal article" date="2019" name="Int. J. Syst. Evol. Microbiol.">
        <title>The Global Catalogue of Microorganisms (GCM) 10K type strain sequencing project: providing services to taxonomists for standard genome sequencing and annotation.</title>
        <authorList>
            <consortium name="The Broad Institute Genomics Platform"/>
            <consortium name="The Broad Institute Genome Sequencing Center for Infectious Disease"/>
            <person name="Wu L."/>
            <person name="Ma J."/>
        </authorList>
    </citation>
    <scope>NUCLEOTIDE SEQUENCE [LARGE SCALE GENOMIC DNA]</scope>
    <source>
        <strain evidence="3 4">JCM 6922</strain>
    </source>
</reference>
<keyword evidence="2" id="KW-0472">Membrane</keyword>
<evidence type="ECO:0000256" key="2">
    <source>
        <dbReference type="SAM" id="Phobius"/>
    </source>
</evidence>
<comment type="caution">
    <text evidence="3">The sequence shown here is derived from an EMBL/GenBank/DDBJ whole genome shotgun (WGS) entry which is preliminary data.</text>
</comment>
<sequence>MRCVRADPAGADPAGAGPAGAGPAGAGTERAGVGRPGGPWLGSGPMDVLIHLFVGLHIIGIAALLGGFLTQMKAMGEGTARFGPAMLHGALTMLVTGVILVGLNQADDQSVDNIKIGVKLALLIVILGLVYVKRDEEKVDKGLFGLVGLLTTVNVFIAVLWT</sequence>
<organism evidence="3 4">
    <name type="scientific">Streptomyces glaucus</name>
    <dbReference type="NCBI Taxonomy" id="284029"/>
    <lineage>
        <taxon>Bacteria</taxon>
        <taxon>Bacillati</taxon>
        <taxon>Actinomycetota</taxon>
        <taxon>Actinomycetes</taxon>
        <taxon>Kitasatosporales</taxon>
        <taxon>Streptomycetaceae</taxon>
        <taxon>Streptomyces</taxon>
    </lineage>
</organism>
<feature type="region of interest" description="Disordered" evidence="1">
    <location>
        <begin position="1"/>
        <end position="37"/>
    </location>
</feature>
<proteinExistence type="predicted"/>
<dbReference type="Proteomes" id="UP001500460">
    <property type="component" value="Unassembled WGS sequence"/>
</dbReference>
<keyword evidence="4" id="KW-1185">Reference proteome</keyword>
<protein>
    <recommendedName>
        <fullName evidence="5">Integral membrane protein</fullName>
    </recommendedName>
</protein>
<keyword evidence="2" id="KW-0812">Transmembrane</keyword>
<feature type="transmembrane region" description="Helical" evidence="2">
    <location>
        <begin position="82"/>
        <end position="102"/>
    </location>
</feature>
<name>A0ABN3JN86_9ACTN</name>
<evidence type="ECO:0000256" key="1">
    <source>
        <dbReference type="SAM" id="MobiDB-lite"/>
    </source>
</evidence>
<feature type="transmembrane region" description="Helical" evidence="2">
    <location>
        <begin position="114"/>
        <end position="131"/>
    </location>
</feature>
<feature type="transmembrane region" description="Helical" evidence="2">
    <location>
        <begin position="143"/>
        <end position="161"/>
    </location>
</feature>
<evidence type="ECO:0000313" key="4">
    <source>
        <dbReference type="Proteomes" id="UP001500460"/>
    </source>
</evidence>
<evidence type="ECO:0000313" key="3">
    <source>
        <dbReference type="EMBL" id="GAA2435347.1"/>
    </source>
</evidence>
<keyword evidence="2" id="KW-1133">Transmembrane helix</keyword>
<evidence type="ECO:0008006" key="5">
    <source>
        <dbReference type="Google" id="ProtNLM"/>
    </source>
</evidence>
<gene>
    <name evidence="3" type="ORF">GCM10010421_26060</name>
</gene>
<dbReference type="EMBL" id="BAAATK010000013">
    <property type="protein sequence ID" value="GAA2435347.1"/>
    <property type="molecule type" value="Genomic_DNA"/>
</dbReference>
<feature type="transmembrane region" description="Helical" evidence="2">
    <location>
        <begin position="48"/>
        <end position="70"/>
    </location>
</feature>
<feature type="compositionally biased region" description="Low complexity" evidence="1">
    <location>
        <begin position="1"/>
        <end position="16"/>
    </location>
</feature>